<dbReference type="EMBL" id="MQWA01000001">
    <property type="protein sequence ID" value="PQJ27388.1"/>
    <property type="molecule type" value="Genomic_DNA"/>
</dbReference>
<reference evidence="2 3" key="1">
    <citation type="submission" date="2016-12" db="EMBL/GenBank/DDBJ databases">
        <title>Study of bacterial adaptation to deep sea.</title>
        <authorList>
            <person name="Song J."/>
            <person name="Yoshizawa S."/>
            <person name="Kogure K."/>
        </authorList>
    </citation>
    <scope>NUCLEOTIDE SEQUENCE [LARGE SCALE GENOMIC DNA]</scope>
    <source>
        <strain evidence="2 3">SAORIC-165</strain>
    </source>
</reference>
<dbReference type="Pfam" id="PF10099">
    <property type="entry name" value="RskA_C"/>
    <property type="match status" value="1"/>
</dbReference>
<comment type="caution">
    <text evidence="2">The sequence shown here is derived from an EMBL/GenBank/DDBJ whole genome shotgun (WGS) entry which is preliminary data.</text>
</comment>
<organism evidence="2 3">
    <name type="scientific">Rubritalea profundi</name>
    <dbReference type="NCBI Taxonomy" id="1658618"/>
    <lineage>
        <taxon>Bacteria</taxon>
        <taxon>Pseudomonadati</taxon>
        <taxon>Verrucomicrobiota</taxon>
        <taxon>Verrucomicrobiia</taxon>
        <taxon>Verrucomicrobiales</taxon>
        <taxon>Rubritaleaceae</taxon>
        <taxon>Rubritalea</taxon>
    </lineage>
</organism>
<dbReference type="Proteomes" id="UP000239907">
    <property type="component" value="Unassembled WGS sequence"/>
</dbReference>
<protein>
    <recommendedName>
        <fullName evidence="1">Anti-sigma K factor RskA C-terminal domain-containing protein</fullName>
    </recommendedName>
</protein>
<dbReference type="AlphaFoldDB" id="A0A2S7TXD1"/>
<keyword evidence="3" id="KW-1185">Reference proteome</keyword>
<proteinExistence type="predicted"/>
<evidence type="ECO:0000313" key="2">
    <source>
        <dbReference type="EMBL" id="PQJ27388.1"/>
    </source>
</evidence>
<feature type="domain" description="Anti-sigma K factor RskA C-terminal" evidence="1">
    <location>
        <begin position="110"/>
        <end position="256"/>
    </location>
</feature>
<name>A0A2S7TXD1_9BACT</name>
<dbReference type="GO" id="GO:0005886">
    <property type="term" value="C:plasma membrane"/>
    <property type="evidence" value="ECO:0007669"/>
    <property type="project" value="InterPro"/>
</dbReference>
<evidence type="ECO:0000259" key="1">
    <source>
        <dbReference type="Pfam" id="PF10099"/>
    </source>
</evidence>
<evidence type="ECO:0000313" key="3">
    <source>
        <dbReference type="Proteomes" id="UP000239907"/>
    </source>
</evidence>
<dbReference type="InterPro" id="IPR018764">
    <property type="entry name" value="RskA_C"/>
</dbReference>
<dbReference type="OrthoDB" id="5624446at2"/>
<gene>
    <name evidence="2" type="ORF">BSZ32_02000</name>
</gene>
<accession>A0A2S7TXD1</accession>
<dbReference type="RefSeq" id="WP_105041871.1">
    <property type="nucleotide sequence ID" value="NZ_MQWA01000001.1"/>
</dbReference>
<sequence length="271" mass="29471">MSDQHNHQRYEELEAGYILGDLVAAEIKEWKDLSKLFSSENDISLELTASAIETEFLQYQGAVVPENLLAALHLGKAQFINEANEETQSEDTIIRPSIWNKVFAAPQTAWAVAAALAILLVINAVLPNSQKTPDPAIAASPIPAMEARDKLINQATDIVELEFSGGKQYEGMAGKVVWSDKLQEGYMTFTNLASNDPKINQYQLWIVDPTRDEKPVDGGVFDIPSGGEPMVIPINNPLIVTAPKAFVITLEQPGGVVVSKQDIVVASTANS</sequence>